<keyword evidence="3 6" id="KW-0812">Transmembrane</keyword>
<feature type="transmembrane region" description="Helical" evidence="6">
    <location>
        <begin position="36"/>
        <end position="57"/>
    </location>
</feature>
<dbReference type="Pfam" id="PF06541">
    <property type="entry name" value="ABC_trans_CmpB"/>
    <property type="match status" value="1"/>
</dbReference>
<keyword evidence="5 6" id="KW-0472">Membrane</keyword>
<keyword evidence="4 6" id="KW-1133">Transmembrane helix</keyword>
<dbReference type="EMBL" id="HG805816">
    <property type="protein sequence ID" value="CDW52199.1"/>
    <property type="molecule type" value="Genomic_DNA"/>
</dbReference>
<protein>
    <submittedName>
        <fullName evidence="7">Transmembrane protein 229b</fullName>
    </submittedName>
</protein>
<evidence type="ECO:0000313" key="7">
    <source>
        <dbReference type="EMBL" id="CDW52199.1"/>
    </source>
</evidence>
<dbReference type="Proteomes" id="UP000030665">
    <property type="component" value="Unassembled WGS sequence"/>
</dbReference>
<name>A0A077YWW1_TRITR</name>
<keyword evidence="8" id="KW-1185">Reference proteome</keyword>
<evidence type="ECO:0000256" key="2">
    <source>
        <dbReference type="ARBA" id="ARBA00006371"/>
    </source>
</evidence>
<dbReference type="GO" id="GO:0016020">
    <property type="term" value="C:membrane"/>
    <property type="evidence" value="ECO:0007669"/>
    <property type="project" value="UniProtKB-SubCell"/>
</dbReference>
<dbReference type="AlphaFoldDB" id="A0A077YWW1"/>
<reference evidence="7" key="2">
    <citation type="submission" date="2014-03" db="EMBL/GenBank/DDBJ databases">
        <title>The whipworm genome and dual-species transcriptomics of an intimate host-pathogen interaction.</title>
        <authorList>
            <person name="Foth B.J."/>
            <person name="Tsai I.J."/>
            <person name="Reid A.J."/>
            <person name="Bancroft A.J."/>
            <person name="Nichol S."/>
            <person name="Tracey A."/>
            <person name="Holroyd N."/>
            <person name="Cotton J.A."/>
            <person name="Stanley E.J."/>
            <person name="Zarowiecki M."/>
            <person name="Liu J.Z."/>
            <person name="Huckvale T."/>
            <person name="Cooper P.J."/>
            <person name="Grencis R.K."/>
            <person name="Berriman M."/>
        </authorList>
    </citation>
    <scope>NUCLEOTIDE SEQUENCE [LARGE SCALE GENOMIC DNA]</scope>
</reference>
<feature type="transmembrane region" description="Helical" evidence="6">
    <location>
        <begin position="100"/>
        <end position="121"/>
    </location>
</feature>
<comment type="similarity">
    <text evidence="2">Belongs to the TMEM229 family.</text>
</comment>
<evidence type="ECO:0000313" key="8">
    <source>
        <dbReference type="Proteomes" id="UP000030665"/>
    </source>
</evidence>
<comment type="subcellular location">
    <subcellularLocation>
        <location evidence="1">Membrane</location>
        <topology evidence="1">Multi-pass membrane protein</topology>
    </subcellularLocation>
</comment>
<proteinExistence type="inferred from homology"/>
<feature type="transmembrane region" description="Helical" evidence="6">
    <location>
        <begin position="133"/>
        <end position="159"/>
    </location>
</feature>
<evidence type="ECO:0000256" key="1">
    <source>
        <dbReference type="ARBA" id="ARBA00004141"/>
    </source>
</evidence>
<evidence type="ECO:0000256" key="6">
    <source>
        <dbReference type="SAM" id="Phobius"/>
    </source>
</evidence>
<organism evidence="7 8">
    <name type="scientific">Trichuris trichiura</name>
    <name type="common">Whipworm</name>
    <name type="synonym">Trichocephalus trichiurus</name>
    <dbReference type="NCBI Taxonomy" id="36087"/>
    <lineage>
        <taxon>Eukaryota</taxon>
        <taxon>Metazoa</taxon>
        <taxon>Ecdysozoa</taxon>
        <taxon>Nematoda</taxon>
        <taxon>Enoplea</taxon>
        <taxon>Dorylaimia</taxon>
        <taxon>Trichinellida</taxon>
        <taxon>Trichuridae</taxon>
        <taxon>Trichuris</taxon>
    </lineage>
</organism>
<feature type="transmembrane region" description="Helical" evidence="6">
    <location>
        <begin position="69"/>
        <end position="88"/>
    </location>
</feature>
<accession>A0A077YWW1</accession>
<dbReference type="OrthoDB" id="5946847at2759"/>
<dbReference type="InterPro" id="IPR010540">
    <property type="entry name" value="CmpB_TMEM229"/>
</dbReference>
<gene>
    <name evidence="7" type="ORF">TTRE_0000045801</name>
</gene>
<reference evidence="7" key="1">
    <citation type="submission" date="2014-01" db="EMBL/GenBank/DDBJ databases">
        <authorList>
            <person name="Aslett M."/>
        </authorList>
    </citation>
    <scope>NUCLEOTIDE SEQUENCE</scope>
</reference>
<dbReference type="PANTHER" id="PTHR31746">
    <property type="entry name" value="TRANSMEMBRANE PROTEIN 229 FAMILY MEMBER"/>
    <property type="match status" value="1"/>
</dbReference>
<dbReference type="PANTHER" id="PTHR31746:SF3">
    <property type="entry name" value="TRANSMEMBRANE PROTEIN 229B"/>
    <property type="match status" value="1"/>
</dbReference>
<sequence length="177" mass="20259">MARRNSDSVNPVVGGGVTNQPNGRTFKFAKSKLMRFYVYALHGLAMEILFTATWDVLTKGNRKLHGLTSIWAAFIYGLTLLTGEQIYAKMKSRHGIFVRGLAYLLWAYLWEFSTGLLLRLFNACPWDYTHEFYGNFMGLITLEYAPVWYAAGLLTEIFLVKNTMRLTLMTSHYSKTS</sequence>
<evidence type="ECO:0000256" key="5">
    <source>
        <dbReference type="ARBA" id="ARBA00023136"/>
    </source>
</evidence>
<evidence type="ECO:0000256" key="3">
    <source>
        <dbReference type="ARBA" id="ARBA00022692"/>
    </source>
</evidence>
<evidence type="ECO:0000256" key="4">
    <source>
        <dbReference type="ARBA" id="ARBA00022989"/>
    </source>
</evidence>